<evidence type="ECO:0000256" key="8">
    <source>
        <dbReference type="ARBA" id="ARBA00022679"/>
    </source>
</evidence>
<evidence type="ECO:0000256" key="5">
    <source>
        <dbReference type="ARBA" id="ARBA00022475"/>
    </source>
</evidence>
<dbReference type="AlphaFoldDB" id="A0A1L9NRS1"/>
<keyword evidence="11 12" id="KW-0472">Membrane</keyword>
<dbReference type="SUPFAM" id="SSF53448">
    <property type="entry name" value="Nucleotide-diphospho-sugar transferases"/>
    <property type="match status" value="1"/>
</dbReference>
<keyword evidence="10 12" id="KW-1133">Transmembrane helix</keyword>
<comment type="caution">
    <text evidence="14">The sequence shown here is derived from an EMBL/GenBank/DDBJ whole genome shotgun (WGS) entry which is preliminary data.</text>
</comment>
<evidence type="ECO:0000256" key="4">
    <source>
        <dbReference type="ARBA" id="ARBA00020585"/>
    </source>
</evidence>
<accession>A0A1L9NRS1</accession>
<keyword evidence="15" id="KW-1185">Reference proteome</keyword>
<dbReference type="PANTHER" id="PTHR43867">
    <property type="entry name" value="CELLULOSE SYNTHASE CATALYTIC SUBUNIT A [UDP-FORMING]"/>
    <property type="match status" value="1"/>
</dbReference>
<gene>
    <name evidence="14" type="primary">opgH</name>
    <name evidence="14" type="ORF">PFRI_37760</name>
</gene>
<reference evidence="14 15" key="1">
    <citation type="submission" date="2016-10" db="EMBL/GenBank/DDBJ databases">
        <title>Genome sequence of Planktotalea frisia SH6-1.</title>
        <authorList>
            <person name="Poehlein A."/>
            <person name="Bakenhus I."/>
            <person name="Voget S."/>
            <person name="Brinkhoff T."/>
            <person name="Simon M."/>
        </authorList>
    </citation>
    <scope>NUCLEOTIDE SEQUENCE [LARGE SCALE GENOMIC DNA]</scope>
    <source>
        <strain evidence="14 15">SH6-1</strain>
    </source>
</reference>
<dbReference type="PANTHER" id="PTHR43867:SF5">
    <property type="entry name" value="GLUCANS BIOSYNTHESIS GLUCOSYLTRANSFERASE H"/>
    <property type="match status" value="1"/>
</dbReference>
<feature type="transmembrane region" description="Helical" evidence="12">
    <location>
        <begin position="38"/>
        <end position="63"/>
    </location>
</feature>
<evidence type="ECO:0000256" key="7">
    <source>
        <dbReference type="ARBA" id="ARBA00022676"/>
    </source>
</evidence>
<dbReference type="GO" id="GO:0016758">
    <property type="term" value="F:hexosyltransferase activity"/>
    <property type="evidence" value="ECO:0007669"/>
    <property type="project" value="TreeGrafter"/>
</dbReference>
<dbReference type="InterPro" id="IPR050321">
    <property type="entry name" value="Glycosyltr_2/OpgH_subfam"/>
</dbReference>
<evidence type="ECO:0000256" key="11">
    <source>
        <dbReference type="ARBA" id="ARBA00023136"/>
    </source>
</evidence>
<comment type="subcellular location">
    <subcellularLocation>
        <location evidence="1">Cell inner membrane</location>
        <topology evidence="1">Multi-pass membrane protein</topology>
    </subcellularLocation>
</comment>
<feature type="domain" description="Glycosyltransferase 2-like" evidence="13">
    <location>
        <begin position="217"/>
        <end position="450"/>
    </location>
</feature>
<dbReference type="STRING" id="696762.PFRI_37760"/>
<feature type="transmembrane region" description="Helical" evidence="12">
    <location>
        <begin position="75"/>
        <end position="98"/>
    </location>
</feature>
<evidence type="ECO:0000256" key="3">
    <source>
        <dbReference type="ARBA" id="ARBA00009337"/>
    </source>
</evidence>
<evidence type="ECO:0000256" key="2">
    <source>
        <dbReference type="ARBA" id="ARBA00005001"/>
    </source>
</evidence>
<dbReference type="RefSeq" id="WP_072632261.1">
    <property type="nucleotide sequence ID" value="NZ_MLCB01000205.1"/>
</dbReference>
<evidence type="ECO:0000256" key="1">
    <source>
        <dbReference type="ARBA" id="ARBA00004429"/>
    </source>
</evidence>
<name>A0A1L9NRS1_9RHOB</name>
<protein>
    <recommendedName>
        <fullName evidence="4">Glucans biosynthesis glucosyltransferase H</fullName>
    </recommendedName>
</protein>
<dbReference type="EMBL" id="MLCB01000205">
    <property type="protein sequence ID" value="OJI91995.1"/>
    <property type="molecule type" value="Genomic_DNA"/>
</dbReference>
<keyword evidence="6" id="KW-0997">Cell inner membrane</keyword>
<dbReference type="Proteomes" id="UP000184514">
    <property type="component" value="Unassembled WGS sequence"/>
</dbReference>
<dbReference type="GO" id="GO:0005886">
    <property type="term" value="C:plasma membrane"/>
    <property type="evidence" value="ECO:0007669"/>
    <property type="project" value="UniProtKB-SubCell"/>
</dbReference>
<sequence>MRYAASFMPTKAPLPMAAQAFKEAPEHAREGEKSLSDFALRFVAFAPALGIAILLSFAIFQWFAAGGVTLLERAIVALVGLTFVWISFSVITVLMALVQRMTRPCRLARTGRGPSERVALLIPVYHEDPASVFGNANAMLQELARGAQHDNYALFILSDTRDPELAEMEERAFFSLRQNCPLGMDVFYRRRLVNADKKVGNLTDWIEGWGGAYDAMLVLDADSLMSGGAIRRLTHELSADPEAGLIQSVPVLIGAQTLFGRMQQFSNAVYGWLLSEGVALWAQGEGNYWGHNAIIRTRAFAQSARLPYLRSLRGKDSLILSHDFVEAGMLRRAGWRVKFLPRLGGSYEETPQTLIDYALRDRRWCLGNLQHLRLLGARGFHPMSRFHMLQGAAAFLLSPLWFALVLIWSVLGMMPEMITQTYFVPSNPLYPIWSGADQTQGWIYMAVIYTMLLLPKLIGALALCARGDIRRDYGGAGRFIATMLFEVICAIIYAPIMMVQQTLAVFSAVSGRAATWSPQARGVEGYDLWTTLRFHKVETLLGLSLSFGIASGTVPLSLLPVALPLLLAVALSMLGSVSIAKAKLSWMRLESPHALRVPRIVKRANEERAKMQRALETSEPIAIAAE</sequence>
<evidence type="ECO:0000256" key="6">
    <source>
        <dbReference type="ARBA" id="ARBA00022519"/>
    </source>
</evidence>
<evidence type="ECO:0000259" key="13">
    <source>
        <dbReference type="Pfam" id="PF13632"/>
    </source>
</evidence>
<dbReference type="OrthoDB" id="9775281at2"/>
<comment type="pathway">
    <text evidence="2">Glycan metabolism; osmoregulated periplasmic glucan (OPG) biosynthesis.</text>
</comment>
<comment type="similarity">
    <text evidence="3">Belongs to the glycosyltransferase 2 family. OpgH subfamily.</text>
</comment>
<evidence type="ECO:0000313" key="15">
    <source>
        <dbReference type="Proteomes" id="UP000184514"/>
    </source>
</evidence>
<keyword evidence="5" id="KW-1003">Cell membrane</keyword>
<feature type="transmembrane region" description="Helical" evidence="12">
    <location>
        <begin position="476"/>
        <end position="496"/>
    </location>
</feature>
<proteinExistence type="inferred from homology"/>
<dbReference type="InterPro" id="IPR029044">
    <property type="entry name" value="Nucleotide-diphossugar_trans"/>
</dbReference>
<dbReference type="NCBIfam" id="NF003962">
    <property type="entry name" value="PRK05454.2-5"/>
    <property type="match status" value="1"/>
</dbReference>
<evidence type="ECO:0000256" key="10">
    <source>
        <dbReference type="ARBA" id="ARBA00022989"/>
    </source>
</evidence>
<dbReference type="Pfam" id="PF13632">
    <property type="entry name" value="Glyco_trans_2_3"/>
    <property type="match status" value="1"/>
</dbReference>
<keyword evidence="8 14" id="KW-0808">Transferase</keyword>
<evidence type="ECO:0000313" key="14">
    <source>
        <dbReference type="EMBL" id="OJI91995.1"/>
    </source>
</evidence>
<evidence type="ECO:0000256" key="12">
    <source>
        <dbReference type="SAM" id="Phobius"/>
    </source>
</evidence>
<keyword evidence="7 14" id="KW-0328">Glycosyltransferase</keyword>
<feature type="transmembrane region" description="Helical" evidence="12">
    <location>
        <begin position="442"/>
        <end position="464"/>
    </location>
</feature>
<dbReference type="Gene3D" id="3.90.550.10">
    <property type="entry name" value="Spore Coat Polysaccharide Biosynthesis Protein SpsA, Chain A"/>
    <property type="match status" value="1"/>
</dbReference>
<evidence type="ECO:0000256" key="9">
    <source>
        <dbReference type="ARBA" id="ARBA00022692"/>
    </source>
</evidence>
<feature type="transmembrane region" description="Helical" evidence="12">
    <location>
        <begin position="561"/>
        <end position="580"/>
    </location>
</feature>
<keyword evidence="9 12" id="KW-0812">Transmembrane</keyword>
<organism evidence="14 15">
    <name type="scientific">Planktotalea frisia</name>
    <dbReference type="NCBI Taxonomy" id="696762"/>
    <lineage>
        <taxon>Bacteria</taxon>
        <taxon>Pseudomonadati</taxon>
        <taxon>Pseudomonadota</taxon>
        <taxon>Alphaproteobacteria</taxon>
        <taxon>Rhodobacterales</taxon>
        <taxon>Paracoccaceae</taxon>
        <taxon>Planktotalea</taxon>
    </lineage>
</organism>
<feature type="transmembrane region" description="Helical" evidence="12">
    <location>
        <begin position="388"/>
        <end position="411"/>
    </location>
</feature>
<dbReference type="InterPro" id="IPR001173">
    <property type="entry name" value="Glyco_trans_2-like"/>
</dbReference>
<dbReference type="NCBIfam" id="NF003958">
    <property type="entry name" value="PRK05454.2-1"/>
    <property type="match status" value="1"/>
</dbReference>